<evidence type="ECO:0000256" key="10">
    <source>
        <dbReference type="HAMAP-Rule" id="MF_01898"/>
    </source>
</evidence>
<feature type="binding site" evidence="10">
    <location>
        <position position="463"/>
    </location>
    <ligand>
        <name>Mg(2+)</name>
        <dbReference type="ChEBI" id="CHEBI:18420"/>
        <label>1</label>
        <note>catalytic</note>
    </ligand>
</feature>
<feature type="binding site" evidence="10">
    <location>
        <position position="536"/>
    </location>
    <ligand>
        <name>Mg(2+)</name>
        <dbReference type="ChEBI" id="CHEBI:18420"/>
        <label>2</label>
    </ligand>
</feature>
<dbReference type="SUPFAM" id="SSF54211">
    <property type="entry name" value="Ribosomal protein S5 domain 2-like"/>
    <property type="match status" value="1"/>
</dbReference>
<evidence type="ECO:0000256" key="7">
    <source>
        <dbReference type="ARBA" id="ARBA00023029"/>
    </source>
</evidence>
<evidence type="ECO:0000256" key="5">
    <source>
        <dbReference type="ARBA" id="ARBA00022840"/>
    </source>
</evidence>
<dbReference type="InterPro" id="IPR013760">
    <property type="entry name" value="Topo_IIA-like_dom_sf"/>
</dbReference>
<evidence type="ECO:0000256" key="8">
    <source>
        <dbReference type="ARBA" id="ARBA00023125"/>
    </source>
</evidence>
<dbReference type="SUPFAM" id="SSF56719">
    <property type="entry name" value="Type II DNA topoisomerase"/>
    <property type="match status" value="1"/>
</dbReference>
<reference evidence="12" key="1">
    <citation type="submission" date="2023-03" db="EMBL/GenBank/DDBJ databases">
        <title>Mesosutterella sp. nov. isolated from porcine feces.</title>
        <authorList>
            <person name="Yu S."/>
        </authorList>
    </citation>
    <scope>NUCLEOTIDE SEQUENCE</scope>
    <source>
        <strain evidence="12">AGMB02718</strain>
    </source>
</reference>
<dbReference type="PROSITE" id="PS50880">
    <property type="entry name" value="TOPRIM"/>
    <property type="match status" value="1"/>
</dbReference>
<dbReference type="EC" id="5.6.2.2" evidence="10"/>
<keyword evidence="9 10" id="KW-0413">Isomerase</keyword>
<dbReference type="InterPro" id="IPR041423">
    <property type="entry name" value="GyrB_insert"/>
</dbReference>
<dbReference type="Pfam" id="PF02518">
    <property type="entry name" value="HATPase_c"/>
    <property type="match status" value="1"/>
</dbReference>
<feature type="binding site" evidence="10">
    <location>
        <position position="536"/>
    </location>
    <ligand>
        <name>Mg(2+)</name>
        <dbReference type="ChEBI" id="CHEBI:18420"/>
        <label>1</label>
        <note>catalytic</note>
    </ligand>
</feature>
<feature type="domain" description="Toprim" evidence="11">
    <location>
        <begin position="457"/>
        <end position="571"/>
    </location>
</feature>
<evidence type="ECO:0000256" key="3">
    <source>
        <dbReference type="ARBA" id="ARBA00022723"/>
    </source>
</evidence>
<feature type="site" description="Interaction with DNA" evidence="10">
    <location>
        <position position="488"/>
    </location>
</feature>
<keyword evidence="13" id="KW-1185">Reference proteome</keyword>
<keyword evidence="5 10" id="KW-0067">ATP-binding</keyword>
<dbReference type="Gene3D" id="3.40.50.670">
    <property type="match status" value="2"/>
</dbReference>
<keyword evidence="7 10" id="KW-0799">Topoisomerase</keyword>
<comment type="subcellular location">
    <subcellularLocation>
        <location evidence="10">Cytoplasm</location>
    </subcellularLocation>
</comment>
<comment type="caution">
    <text evidence="12">The sequence shown here is derived from an EMBL/GenBank/DDBJ whole genome shotgun (WGS) entry which is preliminary data.</text>
</comment>
<feature type="binding site" evidence="10">
    <location>
        <position position="538"/>
    </location>
    <ligand>
        <name>Mg(2+)</name>
        <dbReference type="ChEBI" id="CHEBI:18420"/>
        <label>2</label>
    </ligand>
</feature>
<accession>A0ABT7IND8</accession>
<evidence type="ECO:0000313" key="12">
    <source>
        <dbReference type="EMBL" id="MDL2058836.1"/>
    </source>
</evidence>
<evidence type="ECO:0000256" key="1">
    <source>
        <dbReference type="ARBA" id="ARBA00000185"/>
    </source>
</evidence>
<keyword evidence="3 10" id="KW-0479">Metal-binding</keyword>
<comment type="cofactor">
    <cofactor evidence="10">
        <name>Mg(2+)</name>
        <dbReference type="ChEBI" id="CHEBI:18420"/>
    </cofactor>
    <cofactor evidence="10">
        <name>Mn(2+)</name>
        <dbReference type="ChEBI" id="CHEBI:29035"/>
    </cofactor>
    <cofactor evidence="10">
        <name>Ca(2+)</name>
        <dbReference type="ChEBI" id="CHEBI:29108"/>
    </cofactor>
    <text evidence="10">Binds two Mg(2+) per subunit. The magnesium ions form salt bridges with both the protein and the DNA. Can also accept other divalent metal cations, such as Mn(2+) or Ca(2+).</text>
</comment>
<dbReference type="CDD" id="cd00822">
    <property type="entry name" value="TopoII_Trans_DNA_gyrase"/>
    <property type="match status" value="1"/>
</dbReference>
<dbReference type="EMBL" id="JAKZJU020000001">
    <property type="protein sequence ID" value="MDL2058836.1"/>
    <property type="molecule type" value="Genomic_DNA"/>
</dbReference>
<comment type="function">
    <text evidence="10">A type II topoisomerase that negatively supercoils closed circular double-stranded (ds) DNA in an ATP-dependent manner to modulate DNA topology and maintain chromosomes in an underwound state. Negative supercoiling favors strand separation, and DNA replication, transcription, recombination and repair, all of which involve strand separation. Also able to catalyze the interconversion of other topological isomers of dsDNA rings, including catenanes and knotted rings. Type II topoisomerases break and join 2 DNA strands simultaneously in an ATP-dependent manner.</text>
</comment>
<dbReference type="SUPFAM" id="SSF55874">
    <property type="entry name" value="ATPase domain of HSP90 chaperone/DNA topoisomerase II/histidine kinase"/>
    <property type="match status" value="1"/>
</dbReference>
<protein>
    <recommendedName>
        <fullName evidence="10">DNA gyrase subunit B</fullName>
        <ecNumber evidence="10">5.6.2.2</ecNumber>
    </recommendedName>
</protein>
<dbReference type="Gene3D" id="3.30.565.10">
    <property type="entry name" value="Histidine kinase-like ATPase, C-terminal domain"/>
    <property type="match status" value="1"/>
</dbReference>
<organism evidence="12 13">
    <name type="scientific">Mesosutterella faecium</name>
    <dbReference type="NCBI Taxonomy" id="2925194"/>
    <lineage>
        <taxon>Bacteria</taxon>
        <taxon>Pseudomonadati</taxon>
        <taxon>Pseudomonadota</taxon>
        <taxon>Betaproteobacteria</taxon>
        <taxon>Burkholderiales</taxon>
        <taxon>Sutterellaceae</taxon>
        <taxon>Mesosutterella</taxon>
    </lineage>
</organism>
<dbReference type="InterPro" id="IPR003594">
    <property type="entry name" value="HATPase_dom"/>
</dbReference>
<name>A0ABT7IND8_9BURK</name>
<dbReference type="HAMAP" id="MF_01898">
    <property type="entry name" value="GyrB"/>
    <property type="match status" value="1"/>
</dbReference>
<keyword evidence="10" id="KW-0963">Cytoplasm</keyword>
<dbReference type="Pfam" id="PF18053">
    <property type="entry name" value="GyrB_insert"/>
    <property type="match status" value="1"/>
</dbReference>
<dbReference type="Pfam" id="PF01751">
    <property type="entry name" value="Toprim"/>
    <property type="match status" value="1"/>
</dbReference>
<dbReference type="InterPro" id="IPR014721">
    <property type="entry name" value="Ribsml_uS5_D2-typ_fold_subgr"/>
</dbReference>
<dbReference type="CDD" id="cd03366">
    <property type="entry name" value="TOPRIM_TopoIIA_GyrB"/>
    <property type="match status" value="1"/>
</dbReference>
<dbReference type="Proteomes" id="UP001165481">
    <property type="component" value="Unassembled WGS sequence"/>
</dbReference>
<dbReference type="Gene3D" id="3.30.230.10">
    <property type="match status" value="1"/>
</dbReference>
<dbReference type="InterPro" id="IPR018522">
    <property type="entry name" value="TopoIIA_CS"/>
</dbReference>
<dbReference type="PROSITE" id="PS00177">
    <property type="entry name" value="TOPOISOMERASE_II"/>
    <property type="match status" value="1"/>
</dbReference>
<evidence type="ECO:0000256" key="9">
    <source>
        <dbReference type="ARBA" id="ARBA00023235"/>
    </source>
</evidence>
<dbReference type="Pfam" id="PF00204">
    <property type="entry name" value="DNA_gyraseB"/>
    <property type="match status" value="1"/>
</dbReference>
<dbReference type="InterPro" id="IPR036890">
    <property type="entry name" value="HATPase_C_sf"/>
</dbReference>
<comment type="subunit">
    <text evidence="10">Heterotetramer, composed of two GyrA and two GyrB chains. In the heterotetramer, GyrA contains the active site tyrosine that forms a transient covalent intermediate with DNA, while GyrB binds cofactors and catalyzes ATP hydrolysis.</text>
</comment>
<keyword evidence="8" id="KW-0238">DNA-binding</keyword>
<sequence length="847" mass="93846">MTDENIQNKDISNSYGANAIQILEGLEAVRKRPGMYIGDTDDGSGLHHLVYEVVDNSIDEVLAGYAKDIVITIHNDQSVSVLDDGRGIPTDIKYDDKHNPKRSAAEIALTELHAGGKFNENSYKISGGLHGVGVSCVNALSKWLKLTVYRQGKTFQLNFEKGKVVNRQIRTETTPDGKEIRTSPMIEVASAPEHPNGTLVEFLPDDEIFKNVLTFSYDTLLDRLRQLAFLNSGAHIILKDERTGKEADLKSENGVCGFVKYLNEIAEREPINKEPFHAVKTVDSQGTPVTVEVAMQWHNGYNEVLDAYTNNIPQKDGGTHVTGLRNAMTRVLKNYISASGLDKKAKVELDPLDMREGLTCVLSIKVPQPKFSSQTKDKLVSSEVRPAVEEVINSELSAYLEENPETAQRLCEKIVSAARAREAARKARNIIRKSALNGGGLPGKLADCAKGTPSSECELFLVEGDSAGGSAKVGRDSKFQAILPLRGKILNVEKASADKLLDSEQIKNLMMALGTGIDRDFNIEKLRYGRVIIMTDADVDGAHICTLLLTFFYRQMPQLIEEGHVFIAQPPLYKVQRKGRKNNEEKYLKDDKELANFLRNIATEDAVLYSDGIISAPENGIRGTKLDNLLKNYQSAIDVMNSNARFIDKSVLKAIAAGVDIDLSTQERAQASADALSKQISDPALTLSVVPSSDNPGQFSLRITRKVYGTSHYTELTPQFASSEDYRAIRSICEYQAEYLKPGAKIVKNVAGKLREKNVDSINALYDWLVSLAYEGITLQRFKGLGEMNADELGQTTMDRRARRMLKVSIPDAVKANEVFEKLMGDDVLRRRQYIEENAHRVSNLDI</sequence>
<evidence type="ECO:0000313" key="13">
    <source>
        <dbReference type="Proteomes" id="UP001165481"/>
    </source>
</evidence>
<dbReference type="SMART" id="SM00433">
    <property type="entry name" value="TOP2c"/>
    <property type="match status" value="1"/>
</dbReference>
<dbReference type="InterPro" id="IPR001241">
    <property type="entry name" value="Topo_IIA"/>
</dbReference>
<dbReference type="InterPro" id="IPR013759">
    <property type="entry name" value="Topo_IIA_B_C"/>
</dbReference>
<keyword evidence="6 10" id="KW-0460">Magnesium</keyword>
<gene>
    <name evidence="10" type="primary">gyrB</name>
    <name evidence="12" type="ORF">MUN46_002590</name>
</gene>
<evidence type="ECO:0000259" key="11">
    <source>
        <dbReference type="PROSITE" id="PS50880"/>
    </source>
</evidence>
<dbReference type="PANTHER" id="PTHR45866:SF1">
    <property type="entry name" value="DNA GYRASE SUBUNIT B, MITOCHONDRIAL"/>
    <property type="match status" value="1"/>
</dbReference>
<dbReference type="InterPro" id="IPR006171">
    <property type="entry name" value="TOPRIM_dom"/>
</dbReference>
<dbReference type="PRINTS" id="PR01159">
    <property type="entry name" value="DNAGYRASEB"/>
</dbReference>
<evidence type="ECO:0000256" key="6">
    <source>
        <dbReference type="ARBA" id="ARBA00022842"/>
    </source>
</evidence>
<feature type="site" description="Interaction with DNA" evidence="10">
    <location>
        <position position="491"/>
    </location>
</feature>
<dbReference type="NCBIfam" id="NF011501">
    <property type="entry name" value="PRK14939.1"/>
    <property type="match status" value="1"/>
</dbReference>
<comment type="miscellaneous">
    <text evidence="10">Few gyrases are as efficient as E.coli at forming negative supercoils. Not all organisms have 2 type II topoisomerases; in organisms with a single type II topoisomerase this enzyme also has to decatenate newly replicated chromosomes.</text>
</comment>
<evidence type="ECO:0000256" key="2">
    <source>
        <dbReference type="ARBA" id="ARBA00010708"/>
    </source>
</evidence>
<dbReference type="InterPro" id="IPR020568">
    <property type="entry name" value="Ribosomal_Su5_D2-typ_SF"/>
</dbReference>
<dbReference type="InterPro" id="IPR013506">
    <property type="entry name" value="Topo_IIA_bsu_dom2"/>
</dbReference>
<keyword evidence="4 10" id="KW-0547">Nucleotide-binding</keyword>
<dbReference type="InterPro" id="IPR000565">
    <property type="entry name" value="Topo_IIA_B"/>
</dbReference>
<dbReference type="SMART" id="SM00387">
    <property type="entry name" value="HATPase_c"/>
    <property type="match status" value="1"/>
</dbReference>
<evidence type="ECO:0000256" key="4">
    <source>
        <dbReference type="ARBA" id="ARBA00022741"/>
    </source>
</evidence>
<dbReference type="RefSeq" id="WP_243377588.1">
    <property type="nucleotide sequence ID" value="NZ_JAKZJU020000001.1"/>
</dbReference>
<dbReference type="CDD" id="cd16928">
    <property type="entry name" value="HATPase_GyrB-like"/>
    <property type="match status" value="1"/>
</dbReference>
<dbReference type="InterPro" id="IPR002288">
    <property type="entry name" value="DNA_gyrase_B_C"/>
</dbReference>
<dbReference type="Pfam" id="PF00986">
    <property type="entry name" value="DNA_gyraseB_C"/>
    <property type="match status" value="1"/>
</dbReference>
<dbReference type="PRINTS" id="PR00418">
    <property type="entry name" value="TPI2FAMILY"/>
</dbReference>
<dbReference type="NCBIfam" id="NF004189">
    <property type="entry name" value="PRK05644.1"/>
    <property type="match status" value="1"/>
</dbReference>
<comment type="similarity">
    <text evidence="2 10">Belongs to the type II topoisomerase GyrB family.</text>
</comment>
<dbReference type="InterPro" id="IPR011557">
    <property type="entry name" value="GyrB"/>
</dbReference>
<comment type="catalytic activity">
    <reaction evidence="1 10">
        <text>ATP-dependent breakage, passage and rejoining of double-stranded DNA.</text>
        <dbReference type="EC" id="5.6.2.2"/>
    </reaction>
</comment>
<proteinExistence type="inferred from homology"/>
<dbReference type="PANTHER" id="PTHR45866">
    <property type="entry name" value="DNA GYRASE/TOPOISOMERASE SUBUNIT B"/>
    <property type="match status" value="1"/>
</dbReference>
<dbReference type="InterPro" id="IPR034160">
    <property type="entry name" value="TOPRIM_GyrB"/>
</dbReference>